<gene>
    <name evidence="1" type="ORF">DCAF_LOCUS2097</name>
</gene>
<reference evidence="1 2" key="1">
    <citation type="submission" date="2024-01" db="EMBL/GenBank/DDBJ databases">
        <authorList>
            <person name="Waweru B."/>
        </authorList>
    </citation>
    <scope>NUCLEOTIDE SEQUENCE [LARGE SCALE GENOMIC DNA]</scope>
</reference>
<dbReference type="Proteomes" id="UP001314170">
    <property type="component" value="Unassembled WGS sequence"/>
</dbReference>
<evidence type="ECO:0000313" key="1">
    <source>
        <dbReference type="EMBL" id="CAK7324451.1"/>
    </source>
</evidence>
<proteinExistence type="predicted"/>
<accession>A0AAV1QSI8</accession>
<dbReference type="EMBL" id="CAWUPB010000351">
    <property type="protein sequence ID" value="CAK7324451.1"/>
    <property type="molecule type" value="Genomic_DNA"/>
</dbReference>
<evidence type="ECO:0000313" key="2">
    <source>
        <dbReference type="Proteomes" id="UP001314170"/>
    </source>
</evidence>
<protein>
    <submittedName>
        <fullName evidence="1">Uncharacterized protein</fullName>
    </submittedName>
</protein>
<comment type="caution">
    <text evidence="1">The sequence shown here is derived from an EMBL/GenBank/DDBJ whole genome shotgun (WGS) entry which is preliminary data.</text>
</comment>
<keyword evidence="2" id="KW-1185">Reference proteome</keyword>
<name>A0AAV1QSI8_9ROSI</name>
<sequence length="127" mass="14193">MIKILGGLGSDYKAIGAAICARDIPITYEVLFDKLSDHEIFRYMMRSRKIPPLSSPNFIGVATSIDIVEVATIITRPPTTSRGVVIITPSNSSLSLHSKYYSPDHRNSQWQSPPLRTNKHKVRVPNM</sequence>
<organism evidence="1 2">
    <name type="scientific">Dovyalis caffra</name>
    <dbReference type="NCBI Taxonomy" id="77055"/>
    <lineage>
        <taxon>Eukaryota</taxon>
        <taxon>Viridiplantae</taxon>
        <taxon>Streptophyta</taxon>
        <taxon>Embryophyta</taxon>
        <taxon>Tracheophyta</taxon>
        <taxon>Spermatophyta</taxon>
        <taxon>Magnoliopsida</taxon>
        <taxon>eudicotyledons</taxon>
        <taxon>Gunneridae</taxon>
        <taxon>Pentapetalae</taxon>
        <taxon>rosids</taxon>
        <taxon>fabids</taxon>
        <taxon>Malpighiales</taxon>
        <taxon>Salicaceae</taxon>
        <taxon>Flacourtieae</taxon>
        <taxon>Dovyalis</taxon>
    </lineage>
</organism>
<dbReference type="AlphaFoldDB" id="A0AAV1QSI8"/>